<reference evidence="1 2" key="1">
    <citation type="submission" date="2018-07" db="EMBL/GenBank/DDBJ databases">
        <title>Draft Genome Sequence of Pseudomonas fluorescens AHK-1 associated with canker disease of kiwifruit.</title>
        <authorList>
            <person name="Wu Z."/>
        </authorList>
    </citation>
    <scope>NUCLEOTIDE SEQUENCE [LARGE SCALE GENOMIC DNA]</scope>
    <source>
        <strain evidence="1 2">AHK-1</strain>
    </source>
</reference>
<proteinExistence type="predicted"/>
<evidence type="ECO:0000313" key="1">
    <source>
        <dbReference type="EMBL" id="RDS89257.1"/>
    </source>
</evidence>
<dbReference type="Proteomes" id="UP000255541">
    <property type="component" value="Unassembled WGS sequence"/>
</dbReference>
<dbReference type="AlphaFoldDB" id="A0A7Z6MUN8"/>
<sequence>MPNSNLHVLKPATRLTFQDFTVNGKPLINQNLIQALADLHKANTSELMIYTAQRKRFATKIQVHFTRDLLLERHISITAPDAIRIEHEQHCCIEFDISHNGKSETANEDYLKLHLCRFFKVVVNYDTWDSFTNEDYSKAYRKFMPYRSPSETAIKISQTDLLQGLRSITKDLEAPVIKYIPSGAEVFADLTQDIETRTHKLYVAIENPLGELHCMVAVDAATCQVFAHYPKSNLKDLAYFSNVFLKESS</sequence>
<dbReference type="EMBL" id="QRBA01000011">
    <property type="protein sequence ID" value="RDS89257.1"/>
    <property type="molecule type" value="Genomic_DNA"/>
</dbReference>
<dbReference type="RefSeq" id="WP_115487629.1">
    <property type="nucleotide sequence ID" value="NZ_QRBA01000011.1"/>
</dbReference>
<protein>
    <submittedName>
        <fullName evidence="1">Uncharacterized protein</fullName>
    </submittedName>
</protein>
<name>A0A7Z6MUN8_PSEFL</name>
<organism evidence="1 2">
    <name type="scientific">Pseudomonas fluorescens</name>
    <dbReference type="NCBI Taxonomy" id="294"/>
    <lineage>
        <taxon>Bacteria</taxon>
        <taxon>Pseudomonadati</taxon>
        <taxon>Pseudomonadota</taxon>
        <taxon>Gammaproteobacteria</taxon>
        <taxon>Pseudomonadales</taxon>
        <taxon>Pseudomonadaceae</taxon>
        <taxon>Pseudomonas</taxon>
    </lineage>
</organism>
<accession>A0A7Z6MUN8</accession>
<comment type="caution">
    <text evidence="1">The sequence shown here is derived from an EMBL/GenBank/DDBJ whole genome shotgun (WGS) entry which is preliminary data.</text>
</comment>
<gene>
    <name evidence="1" type="ORF">DL347_19620</name>
</gene>
<evidence type="ECO:0000313" key="2">
    <source>
        <dbReference type="Proteomes" id="UP000255541"/>
    </source>
</evidence>